<sequence>MHRHFVKCERSLSAMINNTNCLRTFMSQNRFTKYVSIIYIELDLSNDLFNEHILHKFSISPSTIIINRYINVKFIN</sequence>
<evidence type="ECO:0000313" key="2">
    <source>
        <dbReference type="Proteomes" id="UP000478052"/>
    </source>
</evidence>
<feature type="non-terminal residue" evidence="1">
    <location>
        <position position="76"/>
    </location>
</feature>
<accession>A0A6G0ZF08</accession>
<protein>
    <submittedName>
        <fullName evidence="1">Zinc finger MYM-type protein 1-like</fullName>
    </submittedName>
</protein>
<organism evidence="1 2">
    <name type="scientific">Aphis craccivora</name>
    <name type="common">Cowpea aphid</name>
    <dbReference type="NCBI Taxonomy" id="307492"/>
    <lineage>
        <taxon>Eukaryota</taxon>
        <taxon>Metazoa</taxon>
        <taxon>Ecdysozoa</taxon>
        <taxon>Arthropoda</taxon>
        <taxon>Hexapoda</taxon>
        <taxon>Insecta</taxon>
        <taxon>Pterygota</taxon>
        <taxon>Neoptera</taxon>
        <taxon>Paraneoptera</taxon>
        <taxon>Hemiptera</taxon>
        <taxon>Sternorrhyncha</taxon>
        <taxon>Aphidomorpha</taxon>
        <taxon>Aphidoidea</taxon>
        <taxon>Aphididae</taxon>
        <taxon>Aphidini</taxon>
        <taxon>Aphis</taxon>
        <taxon>Aphis</taxon>
    </lineage>
</organism>
<comment type="caution">
    <text evidence="1">The sequence shown here is derived from an EMBL/GenBank/DDBJ whole genome shotgun (WGS) entry which is preliminary data.</text>
</comment>
<gene>
    <name evidence="1" type="ORF">FWK35_00021262</name>
</gene>
<dbReference type="Proteomes" id="UP000478052">
    <property type="component" value="Unassembled WGS sequence"/>
</dbReference>
<name>A0A6G0ZF08_APHCR</name>
<dbReference type="AlphaFoldDB" id="A0A6G0ZF08"/>
<dbReference type="EMBL" id="VUJU01000609">
    <property type="protein sequence ID" value="KAF0769348.1"/>
    <property type="molecule type" value="Genomic_DNA"/>
</dbReference>
<reference evidence="1 2" key="1">
    <citation type="submission" date="2019-08" db="EMBL/GenBank/DDBJ databases">
        <title>Whole genome of Aphis craccivora.</title>
        <authorList>
            <person name="Voronova N.V."/>
            <person name="Shulinski R.S."/>
            <person name="Bandarenka Y.V."/>
            <person name="Zhorov D.G."/>
            <person name="Warner D."/>
        </authorList>
    </citation>
    <scope>NUCLEOTIDE SEQUENCE [LARGE SCALE GENOMIC DNA]</scope>
    <source>
        <strain evidence="1">180601</strain>
        <tissue evidence="1">Whole Body</tissue>
    </source>
</reference>
<evidence type="ECO:0000313" key="1">
    <source>
        <dbReference type="EMBL" id="KAF0769348.1"/>
    </source>
</evidence>
<keyword evidence="2" id="KW-1185">Reference proteome</keyword>
<proteinExistence type="predicted"/>